<keyword evidence="2" id="KW-0479">Metal-binding</keyword>
<dbReference type="GO" id="GO:0003824">
    <property type="term" value="F:catalytic activity"/>
    <property type="evidence" value="ECO:0007669"/>
    <property type="project" value="InterPro"/>
</dbReference>
<evidence type="ECO:0000313" key="6">
    <source>
        <dbReference type="EMBL" id="NMB69710.1"/>
    </source>
</evidence>
<dbReference type="PANTHER" id="PTHR11228:SF7">
    <property type="entry name" value="PQQA PEPTIDE CYCLASE"/>
    <property type="match status" value="1"/>
</dbReference>
<sequence>MDVRINGAWLTVNRACNFRCPWCYALGSKFKPEDNMSFEEACVLIDFIHSLGVKNIILIGGETLFWKHLFETATYIKSLGMGSTVVTNGWLLGNPRFREKVATSDITGIGISLKAGNREQNMRLTKYDGFDRVQAGIRATKDWKHIRVETSTVMTTETLGNIDEIVRVAFENGSPYINIQMCGPVVAGGKVDGQYMPDPFEIVRVITEKYEVINAITGGNFSLEQQLPSCIWPPDFLAMLEERKQAYHGCHFRTRSGILFDRYGQVIACNHLYDYPLGKFGVDFTDVESFQQFWMQAPLVAFYDKMLSYPSKSCVTCQTFGVCGGGCPLQWLVREPKNVIPMKGGSNG</sequence>
<accession>A0A7X9DJP9</accession>
<dbReference type="GO" id="GO:0051536">
    <property type="term" value="F:iron-sulfur cluster binding"/>
    <property type="evidence" value="ECO:0007669"/>
    <property type="project" value="UniProtKB-KW"/>
</dbReference>
<dbReference type="Pfam" id="PF04055">
    <property type="entry name" value="Radical_SAM"/>
    <property type="match status" value="1"/>
</dbReference>
<comment type="caution">
    <text evidence="6">The sequence shown here is derived from an EMBL/GenBank/DDBJ whole genome shotgun (WGS) entry which is preliminary data.</text>
</comment>
<reference evidence="6 7" key="1">
    <citation type="journal article" date="2020" name="Biotechnol. Biofuels">
        <title>New insights from the biogas microbiome by comprehensive genome-resolved metagenomics of nearly 1600 species originating from multiple anaerobic digesters.</title>
        <authorList>
            <person name="Campanaro S."/>
            <person name="Treu L."/>
            <person name="Rodriguez-R L.M."/>
            <person name="Kovalovszki A."/>
            <person name="Ziels R.M."/>
            <person name="Maus I."/>
            <person name="Zhu X."/>
            <person name="Kougias P.G."/>
            <person name="Basile A."/>
            <person name="Luo G."/>
            <person name="Schluter A."/>
            <person name="Konstantinidis K.T."/>
            <person name="Angelidaki I."/>
        </authorList>
    </citation>
    <scope>NUCLEOTIDE SEQUENCE [LARGE SCALE GENOMIC DNA]</scope>
    <source>
        <strain evidence="6">AS27yjCOA_165</strain>
    </source>
</reference>
<dbReference type="InterPro" id="IPR058240">
    <property type="entry name" value="rSAM_sf"/>
</dbReference>
<dbReference type="PANTHER" id="PTHR11228">
    <property type="entry name" value="RADICAL SAM DOMAIN PROTEIN"/>
    <property type="match status" value="1"/>
</dbReference>
<keyword evidence="4" id="KW-0411">Iron-sulfur</keyword>
<dbReference type="PROSITE" id="PS51918">
    <property type="entry name" value="RADICAL_SAM"/>
    <property type="match status" value="1"/>
</dbReference>
<dbReference type="SUPFAM" id="SSF102114">
    <property type="entry name" value="Radical SAM enzymes"/>
    <property type="match status" value="1"/>
</dbReference>
<evidence type="ECO:0000313" key="7">
    <source>
        <dbReference type="Proteomes" id="UP000526033"/>
    </source>
</evidence>
<evidence type="ECO:0000256" key="1">
    <source>
        <dbReference type="ARBA" id="ARBA00022691"/>
    </source>
</evidence>
<evidence type="ECO:0000256" key="3">
    <source>
        <dbReference type="ARBA" id="ARBA00023004"/>
    </source>
</evidence>
<dbReference type="InterPro" id="IPR050377">
    <property type="entry name" value="Radical_SAM_PqqE_MftC-like"/>
</dbReference>
<proteinExistence type="predicted"/>
<dbReference type="InterPro" id="IPR023885">
    <property type="entry name" value="4Fe4S-binding_SPASM_dom"/>
</dbReference>
<feature type="domain" description="Radical SAM core" evidence="5">
    <location>
        <begin position="2"/>
        <end position="224"/>
    </location>
</feature>
<dbReference type="SFLD" id="SFLDG01067">
    <property type="entry name" value="SPASM/twitch_domain_containing"/>
    <property type="match status" value="1"/>
</dbReference>
<dbReference type="Proteomes" id="UP000526033">
    <property type="component" value="Unassembled WGS sequence"/>
</dbReference>
<protein>
    <submittedName>
        <fullName evidence="6">Radical SAM protein</fullName>
    </submittedName>
</protein>
<dbReference type="InterPro" id="IPR007197">
    <property type="entry name" value="rSAM"/>
</dbReference>
<name>A0A7X9DJP9_UNCKA</name>
<dbReference type="InterPro" id="IPR013785">
    <property type="entry name" value="Aldolase_TIM"/>
</dbReference>
<gene>
    <name evidence="6" type="ORF">GYA27_00705</name>
</gene>
<dbReference type="Gene3D" id="3.20.20.70">
    <property type="entry name" value="Aldolase class I"/>
    <property type="match status" value="1"/>
</dbReference>
<dbReference type="SFLD" id="SFLDS00029">
    <property type="entry name" value="Radical_SAM"/>
    <property type="match status" value="1"/>
</dbReference>
<dbReference type="NCBIfam" id="TIGR04085">
    <property type="entry name" value="rSAM_more_4Fe4S"/>
    <property type="match status" value="1"/>
</dbReference>
<evidence type="ECO:0000256" key="4">
    <source>
        <dbReference type="ARBA" id="ARBA00023014"/>
    </source>
</evidence>
<organism evidence="6 7">
    <name type="scientific">candidate division WWE3 bacterium</name>
    <dbReference type="NCBI Taxonomy" id="2053526"/>
    <lineage>
        <taxon>Bacteria</taxon>
        <taxon>Katanobacteria</taxon>
    </lineage>
</organism>
<keyword evidence="1" id="KW-0949">S-adenosyl-L-methionine</keyword>
<dbReference type="AlphaFoldDB" id="A0A7X9DJP9"/>
<keyword evidence="3" id="KW-0408">Iron</keyword>
<dbReference type="EMBL" id="JAAZNL010000005">
    <property type="protein sequence ID" value="NMB69710.1"/>
    <property type="molecule type" value="Genomic_DNA"/>
</dbReference>
<evidence type="ECO:0000256" key="2">
    <source>
        <dbReference type="ARBA" id="ARBA00022723"/>
    </source>
</evidence>
<dbReference type="GO" id="GO:0046872">
    <property type="term" value="F:metal ion binding"/>
    <property type="evidence" value="ECO:0007669"/>
    <property type="project" value="UniProtKB-KW"/>
</dbReference>
<evidence type="ECO:0000259" key="5">
    <source>
        <dbReference type="PROSITE" id="PS51918"/>
    </source>
</evidence>
<dbReference type="CDD" id="cd01335">
    <property type="entry name" value="Radical_SAM"/>
    <property type="match status" value="1"/>
</dbReference>